<dbReference type="AlphaFoldDB" id="A0A9W7I3W8"/>
<feature type="region of interest" description="Disordered" evidence="1">
    <location>
        <begin position="38"/>
        <end position="81"/>
    </location>
</feature>
<comment type="caution">
    <text evidence="2">The sequence shown here is derived from an EMBL/GenBank/DDBJ whole genome shotgun (WGS) entry which is preliminary data.</text>
</comment>
<protein>
    <recommendedName>
        <fullName evidence="4">Wound-responsive family protein</fullName>
    </recommendedName>
</protein>
<evidence type="ECO:0008006" key="4">
    <source>
        <dbReference type="Google" id="ProtNLM"/>
    </source>
</evidence>
<evidence type="ECO:0000313" key="2">
    <source>
        <dbReference type="EMBL" id="GMI88456.1"/>
    </source>
</evidence>
<proteinExistence type="predicted"/>
<sequence length="98" mass="10803">MTSNLPPSSTSRPDHFLVISFRILFLYPEMSSRNTIKEQVPKIESATGSSSKQVRGSSGSFKPMNGDKSGKSSNDNKLKQAEESLRTVMYLSCWGPNS</sequence>
<dbReference type="OrthoDB" id="776176at2759"/>
<name>A0A9W7I3W8_HIBTR</name>
<evidence type="ECO:0000313" key="3">
    <source>
        <dbReference type="Proteomes" id="UP001165190"/>
    </source>
</evidence>
<gene>
    <name evidence="2" type="ORF">HRI_002514900</name>
</gene>
<evidence type="ECO:0000256" key="1">
    <source>
        <dbReference type="SAM" id="MobiDB-lite"/>
    </source>
</evidence>
<dbReference type="Proteomes" id="UP001165190">
    <property type="component" value="Unassembled WGS sequence"/>
</dbReference>
<dbReference type="PANTHER" id="PTHR33090">
    <property type="entry name" value="DUF3774 DOMAIN PROTEIN-RELATED"/>
    <property type="match status" value="1"/>
</dbReference>
<feature type="compositionally biased region" description="Basic and acidic residues" evidence="1">
    <location>
        <begin position="68"/>
        <end position="81"/>
    </location>
</feature>
<dbReference type="EMBL" id="BSYR01000022">
    <property type="protein sequence ID" value="GMI88456.1"/>
    <property type="molecule type" value="Genomic_DNA"/>
</dbReference>
<feature type="compositionally biased region" description="Low complexity" evidence="1">
    <location>
        <begin position="48"/>
        <end position="60"/>
    </location>
</feature>
<accession>A0A9W7I3W8</accession>
<dbReference type="Pfam" id="PF12609">
    <property type="entry name" value="DUF3774"/>
    <property type="match status" value="1"/>
</dbReference>
<keyword evidence="3" id="KW-1185">Reference proteome</keyword>
<dbReference type="InterPro" id="IPR022251">
    <property type="entry name" value="DUF3774_wound-induced"/>
</dbReference>
<organism evidence="2 3">
    <name type="scientific">Hibiscus trionum</name>
    <name type="common">Flower of an hour</name>
    <dbReference type="NCBI Taxonomy" id="183268"/>
    <lineage>
        <taxon>Eukaryota</taxon>
        <taxon>Viridiplantae</taxon>
        <taxon>Streptophyta</taxon>
        <taxon>Embryophyta</taxon>
        <taxon>Tracheophyta</taxon>
        <taxon>Spermatophyta</taxon>
        <taxon>Magnoliopsida</taxon>
        <taxon>eudicotyledons</taxon>
        <taxon>Gunneridae</taxon>
        <taxon>Pentapetalae</taxon>
        <taxon>rosids</taxon>
        <taxon>malvids</taxon>
        <taxon>Malvales</taxon>
        <taxon>Malvaceae</taxon>
        <taxon>Malvoideae</taxon>
        <taxon>Hibiscus</taxon>
    </lineage>
</organism>
<reference evidence="2" key="1">
    <citation type="submission" date="2023-05" db="EMBL/GenBank/DDBJ databases">
        <title>Genome and transcriptome analyses reveal genes involved in the formation of fine ridges on petal epidermal cells in Hibiscus trionum.</title>
        <authorList>
            <person name="Koshimizu S."/>
            <person name="Masuda S."/>
            <person name="Ishii T."/>
            <person name="Shirasu K."/>
            <person name="Hoshino A."/>
            <person name="Arita M."/>
        </authorList>
    </citation>
    <scope>NUCLEOTIDE SEQUENCE</scope>
    <source>
        <strain evidence="2">Hamamatsu line</strain>
    </source>
</reference>